<evidence type="ECO:0000313" key="1">
    <source>
        <dbReference type="EMBL" id="KRT35573.1"/>
    </source>
</evidence>
<keyword evidence="2" id="KW-1185">Reference proteome</keyword>
<proteinExistence type="predicted"/>
<gene>
    <name evidence="1" type="ORF">HMPREF1705_04671</name>
</gene>
<dbReference type="EMBL" id="ACJX03000001">
    <property type="protein sequence ID" value="KRT35573.1"/>
    <property type="molecule type" value="Genomic_DNA"/>
</dbReference>
<protein>
    <submittedName>
        <fullName evidence="1">Uncharacterized protein</fullName>
    </submittedName>
</protein>
<sequence length="48" mass="5628">MSKRHNRDHKGIIKSKVNGCCQRCPKAYRHTMNKELITARTIEKNSFP</sequence>
<dbReference type="Proteomes" id="UP000005273">
    <property type="component" value="Unassembled WGS sequence"/>
</dbReference>
<name>A0A0T5XCU1_9BACT</name>
<accession>A0A0T5XCU1</accession>
<organism evidence="1 2">
    <name type="scientific">Acetomicrobium hydrogeniformans ATCC BAA-1850</name>
    <dbReference type="NCBI Taxonomy" id="592015"/>
    <lineage>
        <taxon>Bacteria</taxon>
        <taxon>Thermotogati</taxon>
        <taxon>Synergistota</taxon>
        <taxon>Synergistia</taxon>
        <taxon>Synergistales</taxon>
        <taxon>Acetomicrobiaceae</taxon>
        <taxon>Acetomicrobium</taxon>
    </lineage>
</organism>
<comment type="caution">
    <text evidence="1">The sequence shown here is derived from an EMBL/GenBank/DDBJ whole genome shotgun (WGS) entry which is preliminary data.</text>
</comment>
<dbReference type="AlphaFoldDB" id="A0A0T5XCU1"/>
<evidence type="ECO:0000313" key="2">
    <source>
        <dbReference type="Proteomes" id="UP000005273"/>
    </source>
</evidence>
<reference evidence="2" key="1">
    <citation type="submission" date="2012-09" db="EMBL/GenBank/DDBJ databases">
        <authorList>
            <person name="Weinstock G."/>
            <person name="Sodergren E."/>
            <person name="Clifton S."/>
            <person name="Fulton L."/>
            <person name="Fulton B."/>
            <person name="Courtney L."/>
            <person name="Fronick C."/>
            <person name="Harrison M."/>
            <person name="Strong C."/>
            <person name="Farmer C."/>
            <person name="Delehaunty K."/>
            <person name="Markovic C."/>
            <person name="Hall O."/>
            <person name="Minx P."/>
            <person name="Tomlinson C."/>
            <person name="Mitreva M."/>
            <person name="Nelson J."/>
            <person name="Hou S."/>
            <person name="Wollam A."/>
            <person name="Pepin K.H."/>
            <person name="Johnson M."/>
            <person name="Bhonagiri V."/>
            <person name="Nash W.E."/>
            <person name="Suruliraj S."/>
            <person name="Warren W."/>
            <person name="Chinwalla A."/>
            <person name="Mardis E.R."/>
            <person name="Wilson R.K."/>
        </authorList>
    </citation>
    <scope>NUCLEOTIDE SEQUENCE [LARGE SCALE GENOMIC DNA]</scope>
    <source>
        <strain evidence="2">OS1</strain>
    </source>
</reference>